<sequence>MTNWQHFSFDSLPVSPWRNGGGETREILSWPPGKTDFDWRASIATIAQDGPFSAFPGIDRSITLLSGGGVHLLAEPEIDHHLSEAGKPFAFSGDIALNATLTGGTTTDFNIMTRRNGCSAQVISTAKSLCVSLNDGGVLYAIRGTWQWPDGCQFGGGEGFFHAALADANHDGESVEITAISDNGLLLWAKITR</sequence>
<accession>A0A2L1UNP5</accession>
<dbReference type="OrthoDB" id="9800082at2"/>
<dbReference type="EMBL" id="CP019062">
    <property type="protein sequence ID" value="AVF34556.1"/>
    <property type="molecule type" value="Genomic_DNA"/>
</dbReference>
<dbReference type="CDD" id="cd20293">
    <property type="entry name" value="cupin_HutD_N"/>
    <property type="match status" value="1"/>
</dbReference>
<dbReference type="Gene3D" id="2.60.120.10">
    <property type="entry name" value="Jelly Rolls"/>
    <property type="match status" value="1"/>
</dbReference>
<organism evidence="1 2">
    <name type="scientific">Rahnella sikkimica</name>
    <dbReference type="NCBI Taxonomy" id="1805933"/>
    <lineage>
        <taxon>Bacteria</taxon>
        <taxon>Pseudomonadati</taxon>
        <taxon>Pseudomonadota</taxon>
        <taxon>Gammaproteobacteria</taxon>
        <taxon>Enterobacterales</taxon>
        <taxon>Yersiniaceae</taxon>
        <taxon>Rahnella</taxon>
    </lineage>
</organism>
<keyword evidence="2" id="KW-1185">Reference proteome</keyword>
<gene>
    <name evidence="1" type="ORF">BV494_06275</name>
</gene>
<evidence type="ECO:0000313" key="2">
    <source>
        <dbReference type="Proteomes" id="UP000239197"/>
    </source>
</evidence>
<dbReference type="RefSeq" id="WP_104922084.1">
    <property type="nucleotide sequence ID" value="NZ_CP019062.1"/>
</dbReference>
<dbReference type="Pfam" id="PF05962">
    <property type="entry name" value="HutD"/>
    <property type="match status" value="1"/>
</dbReference>
<dbReference type="InterPro" id="IPR014710">
    <property type="entry name" value="RmlC-like_jellyroll"/>
</dbReference>
<name>A0A2L1UNP5_9GAMM</name>
<dbReference type="Proteomes" id="UP000239197">
    <property type="component" value="Chromosome"/>
</dbReference>
<dbReference type="InterPro" id="IPR011051">
    <property type="entry name" value="RmlC_Cupin_sf"/>
</dbReference>
<dbReference type="SUPFAM" id="SSF51182">
    <property type="entry name" value="RmlC-like cupins"/>
    <property type="match status" value="1"/>
</dbReference>
<protein>
    <submittedName>
        <fullName evidence="1">HutD family protein</fullName>
    </submittedName>
</protein>
<dbReference type="InterPro" id="IPR010282">
    <property type="entry name" value="Uncharacterised_HutD/Ves"/>
</dbReference>
<dbReference type="PANTHER" id="PTHR37943">
    <property type="entry name" value="PROTEIN VES"/>
    <property type="match status" value="1"/>
</dbReference>
<evidence type="ECO:0000313" key="1">
    <source>
        <dbReference type="EMBL" id="AVF34556.1"/>
    </source>
</evidence>
<dbReference type="PANTHER" id="PTHR37943:SF1">
    <property type="entry name" value="PROTEIN VES"/>
    <property type="match status" value="1"/>
</dbReference>
<dbReference type="AlphaFoldDB" id="A0A2L1UNP5"/>
<proteinExistence type="predicted"/>
<reference evidence="2" key="1">
    <citation type="submission" date="2017-01" db="EMBL/GenBank/DDBJ databases">
        <title>Genome sequence of Rouxiella sp. ERMR1:05.</title>
        <authorList>
            <person name="Kumar R."/>
            <person name="Singh D."/>
            <person name="Kumar S."/>
        </authorList>
    </citation>
    <scope>NUCLEOTIDE SEQUENCE [LARGE SCALE GENOMIC DNA]</scope>
    <source>
        <strain evidence="2">ERMR1:05</strain>
    </source>
</reference>
<dbReference type="KEGG" id="rox:BV494_06275"/>